<feature type="region of interest" description="Disordered" evidence="11">
    <location>
        <begin position="265"/>
        <end position="347"/>
    </location>
</feature>
<dbReference type="OrthoDB" id="3240363at2"/>
<feature type="binding site" evidence="10">
    <location>
        <position position="181"/>
    </location>
    <ligand>
        <name>Na(+)</name>
        <dbReference type="ChEBI" id="CHEBI:29101"/>
        <note>structural</note>
    </ligand>
</feature>
<keyword evidence="4 10" id="KW-1133">Transmembrane helix</keyword>
<gene>
    <name evidence="10" type="primary">fluC</name>
    <name evidence="10" type="synonym">crcB</name>
    <name evidence="12" type="ORF">CSQ86_00695</name>
</gene>
<evidence type="ECO:0000313" key="13">
    <source>
        <dbReference type="Proteomes" id="UP000229239"/>
    </source>
</evidence>
<keyword evidence="6 10" id="KW-0407">Ion channel</keyword>
<keyword evidence="10" id="KW-0813">Transport</keyword>
<comment type="activity regulation">
    <text evidence="10">Na(+) is not transported, but it plays an essential structural role and its presence is essential for fluoride channel function.</text>
</comment>
<keyword evidence="5 10" id="KW-0472">Membrane</keyword>
<sequence>MSDNTSDDVNAEVADAASTAASATPAPTTPAAPAPVVAPAPTAEPQPSTMEISAAQVRAQSMPKPQGAAAVANPPKIPLAPMKKMQARFNPLADGMVYLVVFLGGTLGTALRYGLSFLVPATAQPLGFWHFFHLPTFIANMCACFIFACLTSYLSQAAWIRKRTRQLVSRGFGMGMCGGFSTLSALAIEELTSLQTSHVLGAVFYLLFSFVCGLIVAAVGAKLGLVITARKTARLAAEALQRQQAQGGSGRHVTVGETVLLNSPNAADSTASTQSADASATAAPAAADVPSAFTGGTPVPAENPNDAPATPTAAPLAPTAPAEPSFEPAPITDEIPLTGDPTTGEAH</sequence>
<feature type="region of interest" description="Disordered" evidence="11">
    <location>
        <begin position="1"/>
        <end position="49"/>
    </location>
</feature>
<dbReference type="PANTHER" id="PTHR48125">
    <property type="entry name" value="LP07818P1"/>
    <property type="match status" value="1"/>
</dbReference>
<protein>
    <recommendedName>
        <fullName evidence="10">Fluoride-specific ion channel FluC</fullName>
    </recommendedName>
</protein>
<evidence type="ECO:0000256" key="10">
    <source>
        <dbReference type="HAMAP-Rule" id="MF_00454"/>
    </source>
</evidence>
<feature type="transmembrane region" description="Helical" evidence="10">
    <location>
        <begin position="131"/>
        <end position="155"/>
    </location>
</feature>
<keyword evidence="2 10" id="KW-1003">Cell membrane</keyword>
<feature type="transmembrane region" description="Helical" evidence="10">
    <location>
        <begin position="92"/>
        <end position="111"/>
    </location>
</feature>
<accession>A0A2M9HLE8</accession>
<name>A0A2M9HLE8_9BIFI</name>
<dbReference type="RefSeq" id="WP_117434547.1">
    <property type="nucleotide sequence ID" value="NZ_PEBJ01000001.1"/>
</dbReference>
<dbReference type="GO" id="GO:0062054">
    <property type="term" value="F:fluoride channel activity"/>
    <property type="evidence" value="ECO:0007669"/>
    <property type="project" value="UniProtKB-UniRule"/>
</dbReference>
<keyword evidence="3 10" id="KW-0812">Transmembrane</keyword>
<feature type="binding site" evidence="10">
    <location>
        <position position="178"/>
    </location>
    <ligand>
        <name>Na(+)</name>
        <dbReference type="ChEBI" id="CHEBI:29101"/>
        <note>structural</note>
    </ligand>
</feature>
<dbReference type="Pfam" id="PF02537">
    <property type="entry name" value="CRCB"/>
    <property type="match status" value="1"/>
</dbReference>
<keyword evidence="10" id="KW-0915">Sodium</keyword>
<dbReference type="GO" id="GO:0005886">
    <property type="term" value="C:plasma membrane"/>
    <property type="evidence" value="ECO:0007669"/>
    <property type="project" value="UniProtKB-SubCell"/>
</dbReference>
<dbReference type="EMBL" id="PEBJ01000001">
    <property type="protein sequence ID" value="PJM77640.1"/>
    <property type="molecule type" value="Genomic_DNA"/>
</dbReference>
<feature type="transmembrane region" description="Helical" evidence="10">
    <location>
        <begin position="167"/>
        <end position="188"/>
    </location>
</feature>
<reference evidence="13" key="1">
    <citation type="submission" date="2017-10" db="EMBL/GenBank/DDBJ databases">
        <title>Draft genome sequences of strains TRE 1, TRE 9, TRE H and TRI 7, isolated from tamarins, belonging to four potential novel Bifidobacterium species.</title>
        <authorList>
            <person name="Mattarelli P."/>
            <person name="Modesto M."/>
            <person name="Puglisi E."/>
            <person name="Morelli L."/>
            <person name="Bonetti A."/>
            <person name="Spezio C."/>
            <person name="Sandri C."/>
        </authorList>
    </citation>
    <scope>NUCLEOTIDE SEQUENCE [LARGE SCALE GENOMIC DNA]</scope>
    <source>
        <strain evidence="13">TREH</strain>
    </source>
</reference>
<keyword evidence="13" id="KW-1185">Reference proteome</keyword>
<evidence type="ECO:0000313" key="12">
    <source>
        <dbReference type="EMBL" id="PJM77640.1"/>
    </source>
</evidence>
<evidence type="ECO:0000256" key="5">
    <source>
        <dbReference type="ARBA" id="ARBA00023136"/>
    </source>
</evidence>
<evidence type="ECO:0000256" key="1">
    <source>
        <dbReference type="ARBA" id="ARBA00004651"/>
    </source>
</evidence>
<keyword evidence="10" id="KW-0406">Ion transport</keyword>
<feature type="compositionally biased region" description="Low complexity" evidence="11">
    <location>
        <begin position="266"/>
        <end position="292"/>
    </location>
</feature>
<dbReference type="HAMAP" id="MF_00454">
    <property type="entry name" value="FluC"/>
    <property type="match status" value="1"/>
</dbReference>
<feature type="compositionally biased region" description="Low complexity" evidence="11">
    <location>
        <begin position="11"/>
        <end position="26"/>
    </location>
</feature>
<evidence type="ECO:0000256" key="9">
    <source>
        <dbReference type="ARBA" id="ARBA00049940"/>
    </source>
</evidence>
<dbReference type="PANTHER" id="PTHR48125:SF10">
    <property type="entry name" value="OS12G0136300 PROTEIN"/>
    <property type="match status" value="1"/>
</dbReference>
<feature type="compositionally biased region" description="Pro residues" evidence="11">
    <location>
        <begin position="27"/>
        <end position="44"/>
    </location>
</feature>
<organism evidence="12 13">
    <name type="scientific">Bifidobacterium felsineum</name>
    <dbReference type="NCBI Taxonomy" id="2045440"/>
    <lineage>
        <taxon>Bacteria</taxon>
        <taxon>Bacillati</taxon>
        <taxon>Actinomycetota</taxon>
        <taxon>Actinomycetes</taxon>
        <taxon>Bifidobacteriales</taxon>
        <taxon>Bifidobacteriaceae</taxon>
        <taxon>Bifidobacterium</taxon>
    </lineage>
</organism>
<dbReference type="AlphaFoldDB" id="A0A2M9HLE8"/>
<dbReference type="GO" id="GO:0140114">
    <property type="term" value="P:cellular detoxification of fluoride"/>
    <property type="evidence" value="ECO:0007669"/>
    <property type="project" value="UniProtKB-UniRule"/>
</dbReference>
<evidence type="ECO:0000256" key="4">
    <source>
        <dbReference type="ARBA" id="ARBA00022989"/>
    </source>
</evidence>
<comment type="subcellular location">
    <subcellularLocation>
        <location evidence="1 10">Cell membrane</location>
        <topology evidence="1 10">Multi-pass membrane protein</topology>
    </subcellularLocation>
</comment>
<dbReference type="InterPro" id="IPR003691">
    <property type="entry name" value="FluC"/>
</dbReference>
<comment type="function">
    <text evidence="9 10">Fluoride-specific ion channel. Important for reducing fluoride concentration in the cell, thus reducing its toxicity.</text>
</comment>
<comment type="catalytic activity">
    <reaction evidence="8">
        <text>fluoride(in) = fluoride(out)</text>
        <dbReference type="Rhea" id="RHEA:76159"/>
        <dbReference type="ChEBI" id="CHEBI:17051"/>
    </reaction>
    <physiologicalReaction direction="left-to-right" evidence="8">
        <dbReference type="Rhea" id="RHEA:76160"/>
    </physiologicalReaction>
</comment>
<keyword evidence="10" id="KW-0479">Metal-binding</keyword>
<proteinExistence type="inferred from homology"/>
<evidence type="ECO:0000256" key="7">
    <source>
        <dbReference type="ARBA" id="ARBA00035120"/>
    </source>
</evidence>
<evidence type="ECO:0000256" key="2">
    <source>
        <dbReference type="ARBA" id="ARBA00022475"/>
    </source>
</evidence>
<dbReference type="Proteomes" id="UP000229239">
    <property type="component" value="Unassembled WGS sequence"/>
</dbReference>
<evidence type="ECO:0000256" key="3">
    <source>
        <dbReference type="ARBA" id="ARBA00022692"/>
    </source>
</evidence>
<comment type="caution">
    <text evidence="12">The sequence shown here is derived from an EMBL/GenBank/DDBJ whole genome shotgun (WGS) entry which is preliminary data.</text>
</comment>
<evidence type="ECO:0000256" key="6">
    <source>
        <dbReference type="ARBA" id="ARBA00023303"/>
    </source>
</evidence>
<feature type="transmembrane region" description="Helical" evidence="10">
    <location>
        <begin position="200"/>
        <end position="225"/>
    </location>
</feature>
<evidence type="ECO:0000256" key="11">
    <source>
        <dbReference type="SAM" id="MobiDB-lite"/>
    </source>
</evidence>
<feature type="compositionally biased region" description="Acidic residues" evidence="11">
    <location>
        <begin position="1"/>
        <end position="10"/>
    </location>
</feature>
<dbReference type="GO" id="GO:0046872">
    <property type="term" value="F:metal ion binding"/>
    <property type="evidence" value="ECO:0007669"/>
    <property type="project" value="UniProtKB-KW"/>
</dbReference>
<comment type="similarity">
    <text evidence="7 10">Belongs to the fluoride channel Fluc/FEX (TC 1.A.43) family.</text>
</comment>
<evidence type="ECO:0000256" key="8">
    <source>
        <dbReference type="ARBA" id="ARBA00035585"/>
    </source>
</evidence>
<feature type="compositionally biased region" description="Low complexity" evidence="11">
    <location>
        <begin position="300"/>
        <end position="324"/>
    </location>
</feature>